<evidence type="ECO:0000256" key="1">
    <source>
        <dbReference type="SAM" id="MobiDB-lite"/>
    </source>
</evidence>
<accession>A0A1J4JTF7</accession>
<sequence>MSRSPTRQSYSPKSPRSPLSPRLSPPEPTIPQSKINRVHSTFCGLSNQKLTTLPPAALAPTLLSLDLEKNNFKSSSLQRLPKKLTTLNLVNNPLLDMKIPLLKQLRSISLDGCGLTSFEGFPAFPQLRFLSVSNNKFKNFKGLPILMRLEYFNIANNAFDFLSKLSIAAVGSISINTFNDAELTAEDLEEAFSLSPLVGYSLRMGRDPEPCDTPEEEVRKSQNFLTAKLAEYLKSKEVEDPILSLNVCQYENETALICPLEPKSIKWYRTRSPDRGSEWVLIPTNNQKQPNILPLTMLLRMHLVKCEFVLDNNKTYSLYTDNPIGRSPEDLCLPFPLDPVIAGLPLEGSLISLIPLPLPARAAWLRQNETIAEDVTSILLTNKEIGHVITCLLQPYCPNYPSVSFATVFVETEIVDPILPTVSGVSFPDNLLEGVKIEFTRKIFPDREGESQILVERARGITEEWVLVAELTPDNFSYIPSCDDAGNYLRVSYAPVTEEGVIGQTVYFYSSSRVLPTLPVFTNAVIGGLPKTNFTLCAVADYKGGRRGHCSYSWFFSPVSITSSNIRQLECVARDTAFYTIQPEQKDGYLACEMVPVREDEVIGEAVYAALTEPIIEDEPPQEFQCPLPKVITAGLELKFTEQVTFYVSSTKGFCGFTEIKRGSSLTIRDNWVGRILRLVTNESDVVLGEIKPSTPEIHAVTINCAKYECGEKATVEIRQKFLKPDRLETIWIRCSDSIEKAVAFNTSEYYFQPHDIGFQIKVRVTPFDDNHDYFPYCESKMTPSIKSTVYDAPIITGKLTEGSTVQVAYGKDVDEVKWLRSDSKQKWVDTKVTGISYLITIDDIGRYIRAQIKIGESTLIATANDVISAAKPVGYVNFFTKSPIEGQTLTPEISYHGGVRGKPDVSWEKFNNVWETVSQEPSYKVNKEDIGCRLRFKYVPVRNDNVKGDPVIISFEPVQGLQPTVKNVKVKQNERGFIECTGDYSGGIEGASYFLWHATDKQGKIHNIGKTDDREIFPPVQLTGLEVEATYCPIRDDGVEGDQVRSSNKVIVRPLPVVESIDILVKDGLVRVGQIMRCKAICSEGAKATFAWYRGDGQAYWEPIAGADKGDYTPTESDVGYYVLCLAAPVNKEGWIGKGISAATPTPVEPGDLVLALVPQKQRATNKEMYWTGVAIKTNLPDNEAVTWEREIEPNNWLVICDAVEYTPNANDVGFRIRAAVGDYETAPSPPIVINPEVGSFVNATVRAKAFQFKAKAIHGASVWEFLADETGLTMKSKRAKHEKVAKWSNVKVTAIESSKDEIELWMDASTKFQIIPLLQGDSRYKPIVQKNARDFLINTIQQFVAKFA</sequence>
<proteinExistence type="predicted"/>
<comment type="caution">
    <text evidence="3">The sequence shown here is derived from an EMBL/GenBank/DDBJ whole genome shotgun (WGS) entry which is preliminary data.</text>
</comment>
<evidence type="ECO:0000259" key="2">
    <source>
        <dbReference type="Pfam" id="PF23197"/>
    </source>
</evidence>
<dbReference type="Gene3D" id="2.60.40.2700">
    <property type="match status" value="1"/>
</dbReference>
<reference evidence="3" key="1">
    <citation type="submission" date="2016-10" db="EMBL/GenBank/DDBJ databases">
        <authorList>
            <person name="Benchimol M."/>
            <person name="Almeida L.G."/>
            <person name="Vasconcelos A.T."/>
            <person name="Perreira-Neves A."/>
            <person name="Rosa I.A."/>
            <person name="Tasca T."/>
            <person name="Bogo M.R."/>
            <person name="de Souza W."/>
        </authorList>
    </citation>
    <scope>NUCLEOTIDE SEQUENCE [LARGE SCALE GENOMIC DNA]</scope>
    <source>
        <strain evidence="3">K</strain>
    </source>
</reference>
<feature type="region of interest" description="Disordered" evidence="1">
    <location>
        <begin position="1"/>
        <end position="33"/>
    </location>
</feature>
<dbReference type="EMBL" id="MLAK01000949">
    <property type="protein sequence ID" value="OHT00557.1"/>
    <property type="molecule type" value="Genomic_DNA"/>
</dbReference>
<dbReference type="SUPFAM" id="SSF52075">
    <property type="entry name" value="Outer arm dynein light chain 1"/>
    <property type="match status" value="1"/>
</dbReference>
<organism evidence="3 4">
    <name type="scientific">Tritrichomonas foetus</name>
    <dbReference type="NCBI Taxonomy" id="1144522"/>
    <lineage>
        <taxon>Eukaryota</taxon>
        <taxon>Metamonada</taxon>
        <taxon>Parabasalia</taxon>
        <taxon>Tritrichomonadida</taxon>
        <taxon>Tritrichomonadidae</taxon>
        <taxon>Tritrichomonas</taxon>
    </lineage>
</organism>
<gene>
    <name evidence="3" type="ORF">TRFO_07875</name>
</gene>
<dbReference type="PANTHER" id="PTHR31149:SF11">
    <property type="entry name" value="187-KDA MICROTUBULE-ASSOCIATED PROTEIN AIR9"/>
    <property type="match status" value="1"/>
</dbReference>
<feature type="domain" description="AIR9-like A9" evidence="2">
    <location>
        <begin position="975"/>
        <end position="1045"/>
    </location>
</feature>
<keyword evidence="4" id="KW-1185">Reference proteome</keyword>
<dbReference type="Proteomes" id="UP000179807">
    <property type="component" value="Unassembled WGS sequence"/>
</dbReference>
<dbReference type="GeneID" id="94828665"/>
<feature type="domain" description="AIR9-like A9" evidence="2">
    <location>
        <begin position="527"/>
        <end position="609"/>
    </location>
</feature>
<dbReference type="Pfam" id="PF23197">
    <property type="entry name" value="IG_AIR9"/>
    <property type="match status" value="4"/>
</dbReference>
<dbReference type="VEuPathDB" id="TrichDB:TRFO_07875"/>
<dbReference type="InterPro" id="IPR056284">
    <property type="entry name" value="AIR9-like_A9"/>
</dbReference>
<feature type="domain" description="AIR9-like A9" evidence="2">
    <location>
        <begin position="423"/>
        <end position="509"/>
    </location>
</feature>
<feature type="domain" description="AIR9-like A9" evidence="2">
    <location>
        <begin position="882"/>
        <end position="954"/>
    </location>
</feature>
<dbReference type="InterPro" id="IPR032675">
    <property type="entry name" value="LRR_dom_sf"/>
</dbReference>
<dbReference type="OrthoDB" id="1904536at2759"/>
<dbReference type="Gene3D" id="3.80.10.10">
    <property type="entry name" value="Ribonuclease Inhibitor"/>
    <property type="match status" value="1"/>
</dbReference>
<evidence type="ECO:0000313" key="4">
    <source>
        <dbReference type="Proteomes" id="UP000179807"/>
    </source>
</evidence>
<dbReference type="PANTHER" id="PTHR31149">
    <property type="entry name" value="EXPRESSED PROTEIN"/>
    <property type="match status" value="1"/>
</dbReference>
<evidence type="ECO:0000313" key="3">
    <source>
        <dbReference type="EMBL" id="OHT00557.1"/>
    </source>
</evidence>
<protein>
    <recommendedName>
        <fullName evidence="2">AIR9-like A9 domain-containing protein</fullName>
    </recommendedName>
</protein>
<dbReference type="RefSeq" id="XP_068353693.1">
    <property type="nucleotide sequence ID" value="XM_068493961.1"/>
</dbReference>
<feature type="compositionally biased region" description="Low complexity" evidence="1">
    <location>
        <begin position="9"/>
        <end position="22"/>
    </location>
</feature>
<name>A0A1J4JTF7_9EUKA</name>